<dbReference type="GeneID" id="64854645"/>
<sequence>MDVSKVPWFPEYEVQVSDSDSKSFVTNSVLLRITTRVPHEQLEDVIRTLLPHQPLPAGMKEIVSGRS</sequence>
<name>A0A220NRV4_9CAUD</name>
<accession>A0A220NRV4</accession>
<dbReference type="KEGG" id="vg:64854645"/>
<reference evidence="1 2" key="1">
    <citation type="submission" date="2017-04" db="EMBL/GenBank/DDBJ databases">
        <authorList>
            <person name="Amato S."/>
            <person name="Cagatay S."/>
            <person name="Craw N."/>
            <person name="Deshpande R."/>
            <person name="Haddad J."/>
            <person name="Ng W."/>
            <person name="Russell D.A."/>
            <person name="Garlena R.A."/>
            <person name="Pope W.H."/>
            <person name="Jacobs-Sera J."/>
            <person name="Hatfull G.F."/>
        </authorList>
    </citation>
    <scope>NUCLEOTIDE SEQUENCE [LARGE SCALE GENOMIC DNA]</scope>
</reference>
<protein>
    <submittedName>
        <fullName evidence="1">Uncharacterized protein</fullName>
    </submittedName>
</protein>
<proteinExistence type="predicted"/>
<dbReference type="RefSeq" id="YP_010060003.1">
    <property type="nucleotide sequence ID" value="NC_054759.1"/>
</dbReference>
<evidence type="ECO:0000313" key="2">
    <source>
        <dbReference type="Proteomes" id="UP000222302"/>
    </source>
</evidence>
<organism evidence="1 2">
    <name type="scientific">Mycobacterium phage PurpleHaze</name>
    <dbReference type="NCBI Taxonomy" id="1983577"/>
    <lineage>
        <taxon>Viruses</taxon>
        <taxon>Duplodnaviria</taxon>
        <taxon>Heunggongvirae</taxon>
        <taxon>Uroviricota</taxon>
        <taxon>Caudoviricetes</taxon>
        <taxon>Microwolfvirus</taxon>
        <taxon>Microwolfvirus purplehaze</taxon>
    </lineage>
</organism>
<dbReference type="EMBL" id="KY965063">
    <property type="protein sequence ID" value="ASJ79556.1"/>
    <property type="molecule type" value="Genomic_DNA"/>
</dbReference>
<evidence type="ECO:0000313" key="1">
    <source>
        <dbReference type="EMBL" id="ASJ79556.1"/>
    </source>
</evidence>
<keyword evidence="2" id="KW-1185">Reference proteome</keyword>
<gene>
    <name evidence="1" type="primary">45</name>
    <name evidence="1" type="ORF">SEA_PURPLEHAZE_45</name>
</gene>
<dbReference type="Proteomes" id="UP000222302">
    <property type="component" value="Segment"/>
</dbReference>